<gene>
    <name evidence="2" type="primary">LOC136089509</name>
</gene>
<reference evidence="2" key="1">
    <citation type="submission" date="2025-08" db="UniProtKB">
        <authorList>
            <consortium name="RefSeq"/>
        </authorList>
    </citation>
    <scope>IDENTIFICATION</scope>
</reference>
<dbReference type="RefSeq" id="XP_065671623.1">
    <property type="nucleotide sequence ID" value="XM_065815551.1"/>
</dbReference>
<evidence type="ECO:0000313" key="1">
    <source>
        <dbReference type="Proteomes" id="UP001652625"/>
    </source>
</evidence>
<dbReference type="Proteomes" id="UP001652625">
    <property type="component" value="Chromosome 13"/>
</dbReference>
<organism evidence="1 2">
    <name type="scientific">Hydra vulgaris</name>
    <name type="common">Hydra</name>
    <name type="synonym">Hydra attenuata</name>
    <dbReference type="NCBI Taxonomy" id="6087"/>
    <lineage>
        <taxon>Eukaryota</taxon>
        <taxon>Metazoa</taxon>
        <taxon>Cnidaria</taxon>
        <taxon>Hydrozoa</taxon>
        <taxon>Hydroidolina</taxon>
        <taxon>Anthoathecata</taxon>
        <taxon>Aplanulata</taxon>
        <taxon>Hydridae</taxon>
        <taxon>Hydra</taxon>
    </lineage>
</organism>
<accession>A0ABM4DB78</accession>
<dbReference type="GeneID" id="136089509"/>
<evidence type="ECO:0000313" key="2">
    <source>
        <dbReference type="RefSeq" id="XP_065671623.1"/>
    </source>
</evidence>
<sequence>MKEGIKKLIDLKKPLLARWKTLCNEVLDEISDATMKNLHALILPSIFCGEETILFTMTLDPIYPTPALKIEGDAINPTRISLVVDGVTVSISVPDITCGLSLVICSYYIFDIAYPKKLQKTLSFLEHYVLERNGKLPGNIQNIASCINL</sequence>
<name>A0ABM4DB78_HYDVU</name>
<keyword evidence="1" id="KW-1185">Reference proteome</keyword>
<proteinExistence type="predicted"/>
<protein>
    <submittedName>
        <fullName evidence="2">Uncharacterized protein LOC136089509</fullName>
    </submittedName>
</protein>